<dbReference type="HOGENOM" id="CLU_3055988_0_0_1"/>
<sequence>LLCSLKGQKRREVHVSVLGRYSTFSVLVGRYSGEKRDKRCVFPRSKDISHILFWYVDSL</sequence>
<evidence type="ECO:0000313" key="2">
    <source>
        <dbReference type="Proteomes" id="UP000054477"/>
    </source>
</evidence>
<proteinExistence type="predicted"/>
<reference evidence="2" key="2">
    <citation type="submission" date="2015-01" db="EMBL/GenBank/DDBJ databases">
        <title>Evolutionary Origins and Diversification of the Mycorrhizal Mutualists.</title>
        <authorList>
            <consortium name="DOE Joint Genome Institute"/>
            <consortium name="Mycorrhizal Genomics Consortium"/>
            <person name="Kohler A."/>
            <person name="Kuo A."/>
            <person name="Nagy L.G."/>
            <person name="Floudas D."/>
            <person name="Copeland A."/>
            <person name="Barry K.W."/>
            <person name="Cichocki N."/>
            <person name="Veneault-Fourrey C."/>
            <person name="LaButti K."/>
            <person name="Lindquist E.A."/>
            <person name="Lipzen A."/>
            <person name="Lundell T."/>
            <person name="Morin E."/>
            <person name="Murat C."/>
            <person name="Riley R."/>
            <person name="Ohm R."/>
            <person name="Sun H."/>
            <person name="Tunlid A."/>
            <person name="Henrissat B."/>
            <person name="Grigoriev I.V."/>
            <person name="Hibbett D.S."/>
            <person name="Martin F."/>
        </authorList>
    </citation>
    <scope>NUCLEOTIDE SEQUENCE [LARGE SCALE GENOMIC DNA]</scope>
    <source>
        <strain evidence="2">LaAM-08-1</strain>
    </source>
</reference>
<organism evidence="1 2">
    <name type="scientific">Laccaria amethystina LaAM-08-1</name>
    <dbReference type="NCBI Taxonomy" id="1095629"/>
    <lineage>
        <taxon>Eukaryota</taxon>
        <taxon>Fungi</taxon>
        <taxon>Dikarya</taxon>
        <taxon>Basidiomycota</taxon>
        <taxon>Agaricomycotina</taxon>
        <taxon>Agaricomycetes</taxon>
        <taxon>Agaricomycetidae</taxon>
        <taxon>Agaricales</taxon>
        <taxon>Agaricineae</taxon>
        <taxon>Hydnangiaceae</taxon>
        <taxon>Laccaria</taxon>
    </lineage>
</organism>
<dbReference type="EMBL" id="KN838537">
    <property type="protein sequence ID" value="KIK09732.1"/>
    <property type="molecule type" value="Genomic_DNA"/>
</dbReference>
<gene>
    <name evidence="1" type="ORF">K443DRAFT_71527</name>
</gene>
<feature type="non-terminal residue" evidence="1">
    <location>
        <position position="1"/>
    </location>
</feature>
<dbReference type="Proteomes" id="UP000054477">
    <property type="component" value="Unassembled WGS sequence"/>
</dbReference>
<evidence type="ECO:0000313" key="1">
    <source>
        <dbReference type="EMBL" id="KIK09732.1"/>
    </source>
</evidence>
<name>A0A0C9YH79_9AGAR</name>
<accession>A0A0C9YH79</accession>
<reference evidence="1 2" key="1">
    <citation type="submission" date="2014-04" db="EMBL/GenBank/DDBJ databases">
        <authorList>
            <consortium name="DOE Joint Genome Institute"/>
            <person name="Kuo A."/>
            <person name="Kohler A."/>
            <person name="Nagy L.G."/>
            <person name="Floudas D."/>
            <person name="Copeland A."/>
            <person name="Barry K.W."/>
            <person name="Cichocki N."/>
            <person name="Veneault-Fourrey C."/>
            <person name="LaButti K."/>
            <person name="Lindquist E.A."/>
            <person name="Lipzen A."/>
            <person name="Lundell T."/>
            <person name="Morin E."/>
            <person name="Murat C."/>
            <person name="Sun H."/>
            <person name="Tunlid A."/>
            <person name="Henrissat B."/>
            <person name="Grigoriev I.V."/>
            <person name="Hibbett D.S."/>
            <person name="Martin F."/>
            <person name="Nordberg H.P."/>
            <person name="Cantor M.N."/>
            <person name="Hua S.X."/>
        </authorList>
    </citation>
    <scope>NUCLEOTIDE SEQUENCE [LARGE SCALE GENOMIC DNA]</scope>
    <source>
        <strain evidence="1 2">LaAM-08-1</strain>
    </source>
</reference>
<feature type="non-terminal residue" evidence="1">
    <location>
        <position position="59"/>
    </location>
</feature>
<protein>
    <submittedName>
        <fullName evidence="1">Uncharacterized protein</fullName>
    </submittedName>
</protein>
<dbReference type="AlphaFoldDB" id="A0A0C9YH79"/>
<keyword evidence="2" id="KW-1185">Reference proteome</keyword>